<dbReference type="OrthoDB" id="3758478at2759"/>
<accession>A0A3E2HDI0</accession>
<organism evidence="1 2">
    <name type="scientific">Scytalidium lignicola</name>
    <name type="common">Hyphomycete</name>
    <dbReference type="NCBI Taxonomy" id="5539"/>
    <lineage>
        <taxon>Eukaryota</taxon>
        <taxon>Fungi</taxon>
        <taxon>Dikarya</taxon>
        <taxon>Ascomycota</taxon>
        <taxon>Pezizomycotina</taxon>
        <taxon>Leotiomycetes</taxon>
        <taxon>Leotiomycetes incertae sedis</taxon>
        <taxon>Scytalidium</taxon>
    </lineage>
</organism>
<dbReference type="PANTHER" id="PTHR39598">
    <property type="entry name" value="AUSTINOL SYNTHESIS PROTEIN F-RELATED"/>
    <property type="match status" value="1"/>
</dbReference>
<sequence length="152" mass="17215">MAPTRAQLLATAHRFLEGYNTWTIKAILSIRSPNCIHHVPPKSFSGSASYNNTEFAAFLKNVIPLFHNMRSEAVGGEEGKSFIVDVDRWKVVMHLRGYADSDIGPYENEYIFMLRMTESGDLVEEIVEFLDSGYAEAFFGKLQSRNENMAKD</sequence>
<gene>
    <name evidence="1" type="ORF">B7463_g4851</name>
</gene>
<dbReference type="OMA" id="KHISYGD"/>
<evidence type="ECO:0000313" key="1">
    <source>
        <dbReference type="EMBL" id="RFU31459.1"/>
    </source>
</evidence>
<comment type="caution">
    <text evidence="1">The sequence shown here is derived from an EMBL/GenBank/DDBJ whole genome shotgun (WGS) entry which is preliminary data.</text>
</comment>
<dbReference type="EMBL" id="NCSJ02000075">
    <property type="protein sequence ID" value="RFU31459.1"/>
    <property type="molecule type" value="Genomic_DNA"/>
</dbReference>
<evidence type="ECO:0008006" key="3">
    <source>
        <dbReference type="Google" id="ProtNLM"/>
    </source>
</evidence>
<dbReference type="InterPro" id="IPR050977">
    <property type="entry name" value="Fungal_Meroterpenoid_Isomerase"/>
</dbReference>
<dbReference type="SUPFAM" id="SSF54427">
    <property type="entry name" value="NTF2-like"/>
    <property type="match status" value="1"/>
</dbReference>
<dbReference type="AlphaFoldDB" id="A0A3E2HDI0"/>
<keyword evidence="2" id="KW-1185">Reference proteome</keyword>
<dbReference type="InterPro" id="IPR032710">
    <property type="entry name" value="NTF2-like_dom_sf"/>
</dbReference>
<dbReference type="Proteomes" id="UP000258309">
    <property type="component" value="Unassembled WGS sequence"/>
</dbReference>
<protein>
    <recommendedName>
        <fullName evidence="3">SnoaL-like domain-containing protein</fullName>
    </recommendedName>
</protein>
<dbReference type="Gene3D" id="3.10.450.50">
    <property type="match status" value="1"/>
</dbReference>
<feature type="non-terminal residue" evidence="1">
    <location>
        <position position="152"/>
    </location>
</feature>
<name>A0A3E2HDI0_SCYLI</name>
<dbReference type="STRING" id="5539.A0A3E2HDI0"/>
<dbReference type="PANTHER" id="PTHR39598:SF1">
    <property type="entry name" value="AUSTINOID BIOSYNTHESIS CLUSTERS PROTEIN F-RELATED"/>
    <property type="match status" value="1"/>
</dbReference>
<evidence type="ECO:0000313" key="2">
    <source>
        <dbReference type="Proteomes" id="UP000258309"/>
    </source>
</evidence>
<feature type="non-terminal residue" evidence="1">
    <location>
        <position position="1"/>
    </location>
</feature>
<proteinExistence type="predicted"/>
<reference evidence="1 2" key="1">
    <citation type="submission" date="2018-05" db="EMBL/GenBank/DDBJ databases">
        <title>Draft genome sequence of Scytalidium lignicola DSM 105466, a ubiquitous saprotrophic fungus.</title>
        <authorList>
            <person name="Buettner E."/>
            <person name="Gebauer A.M."/>
            <person name="Hofrichter M."/>
            <person name="Liers C."/>
            <person name="Kellner H."/>
        </authorList>
    </citation>
    <scope>NUCLEOTIDE SEQUENCE [LARGE SCALE GENOMIC DNA]</scope>
    <source>
        <strain evidence="1 2">DSM 105466</strain>
    </source>
</reference>